<comment type="caution">
    <text evidence="2">The sequence shown here is derived from an EMBL/GenBank/DDBJ whole genome shotgun (WGS) entry which is preliminary data.</text>
</comment>
<dbReference type="SUPFAM" id="SSF54637">
    <property type="entry name" value="Thioesterase/thiol ester dehydrase-isomerase"/>
    <property type="match status" value="1"/>
</dbReference>
<dbReference type="CDD" id="cd03441">
    <property type="entry name" value="R_hydratase_like"/>
    <property type="match status" value="1"/>
</dbReference>
<sequence>MSRQNFERFFRTEKQKQFDTDFFKDADTYEAWDEIDFESAEEIPGEQTFTIKAEDMKYYAEAVLDDNPLFHDEEFAKKSPYGELVPHPLFITEIGFWCIGVKGRGNWVRTPGARNPGQHIEVYEPLRVGETIHIKMRPYDRYIKRGKYYLQYKADFYNQDDVKKASWIATLILPKTRADIKKFLAGVRGVEV</sequence>
<gene>
    <name evidence="2" type="ORF">C4532_11780</name>
</gene>
<evidence type="ECO:0000313" key="3">
    <source>
        <dbReference type="Proteomes" id="UP000285961"/>
    </source>
</evidence>
<feature type="domain" description="FAS1-like dehydratase" evidence="1">
    <location>
        <begin position="45"/>
        <end position="162"/>
    </location>
</feature>
<accession>A0A419EWJ0</accession>
<reference evidence="2 3" key="1">
    <citation type="journal article" date="2017" name="ISME J.">
        <title>Energy and carbon metabolisms in a deep terrestrial subsurface fluid microbial community.</title>
        <authorList>
            <person name="Momper L."/>
            <person name="Jungbluth S.P."/>
            <person name="Lee M.D."/>
            <person name="Amend J.P."/>
        </authorList>
    </citation>
    <scope>NUCLEOTIDE SEQUENCE [LARGE SCALE GENOMIC DNA]</scope>
    <source>
        <strain evidence="2">SURF_17</strain>
    </source>
</reference>
<evidence type="ECO:0000259" key="1">
    <source>
        <dbReference type="Pfam" id="PF13452"/>
    </source>
</evidence>
<dbReference type="InterPro" id="IPR039569">
    <property type="entry name" value="FAS1-like_DH_region"/>
</dbReference>
<dbReference type="AlphaFoldDB" id="A0A419EWJ0"/>
<dbReference type="EMBL" id="QZKI01000087">
    <property type="protein sequence ID" value="RJP69026.1"/>
    <property type="molecule type" value="Genomic_DNA"/>
</dbReference>
<organism evidence="2 3">
    <name type="scientific">Candidatus Abyssobacteria bacterium SURF_17</name>
    <dbReference type="NCBI Taxonomy" id="2093361"/>
    <lineage>
        <taxon>Bacteria</taxon>
        <taxon>Pseudomonadati</taxon>
        <taxon>Candidatus Hydrogenedentota</taxon>
        <taxon>Candidatus Abyssobacteria</taxon>
    </lineage>
</organism>
<protein>
    <recommendedName>
        <fullName evidence="1">FAS1-like dehydratase domain-containing protein</fullName>
    </recommendedName>
</protein>
<dbReference type="Gene3D" id="3.10.129.10">
    <property type="entry name" value="Hotdog Thioesterase"/>
    <property type="match status" value="1"/>
</dbReference>
<dbReference type="InterPro" id="IPR029069">
    <property type="entry name" value="HotDog_dom_sf"/>
</dbReference>
<name>A0A419EWJ0_9BACT</name>
<proteinExistence type="predicted"/>
<dbReference type="Proteomes" id="UP000285961">
    <property type="component" value="Unassembled WGS sequence"/>
</dbReference>
<evidence type="ECO:0000313" key="2">
    <source>
        <dbReference type="EMBL" id="RJP69026.1"/>
    </source>
</evidence>
<dbReference type="Pfam" id="PF13452">
    <property type="entry name" value="FAS1_DH_region"/>
    <property type="match status" value="1"/>
</dbReference>